<evidence type="ECO:0000313" key="8">
    <source>
        <dbReference type="Proteomes" id="UP000572988"/>
    </source>
</evidence>
<accession>A0A7Z7QQZ6</accession>
<dbReference type="EMBL" id="POVK01000028">
    <property type="protein sequence ID" value="NHA34571.1"/>
    <property type="molecule type" value="Genomic_DNA"/>
</dbReference>
<evidence type="ECO:0000313" key="5">
    <source>
        <dbReference type="EMBL" id="NHA34571.1"/>
    </source>
</evidence>
<comment type="pathway">
    <text evidence="1">Cofactor biosynthesis; thiamine diphosphate biosynthesis.</text>
</comment>
<evidence type="ECO:0000259" key="3">
    <source>
        <dbReference type="Pfam" id="PF02581"/>
    </source>
</evidence>
<keyword evidence="8" id="KW-1185">Reference proteome</keyword>
<evidence type="ECO:0000313" key="6">
    <source>
        <dbReference type="EMBL" id="SUM90101.1"/>
    </source>
</evidence>
<evidence type="ECO:0000256" key="2">
    <source>
        <dbReference type="ARBA" id="ARBA00022977"/>
    </source>
</evidence>
<reference evidence="5 8" key="1">
    <citation type="submission" date="2018-01" db="EMBL/GenBank/DDBJ databases">
        <title>Complete genome sequence of Staphylococcus Scheliferi isolated from human.</title>
        <authorList>
            <person name="Abouelkhair M.A."/>
            <person name="Bemis D.A."/>
            <person name="Kania S.A."/>
        </authorList>
    </citation>
    <scope>NUCLEOTIDE SEQUENCE [LARGE SCALE GENOMIC DNA]</scope>
    <source>
        <strain evidence="5 8">ATCC 43808</strain>
    </source>
</reference>
<organism evidence="6">
    <name type="scientific">Staphylococcus schleiferi</name>
    <dbReference type="NCBI Taxonomy" id="1295"/>
    <lineage>
        <taxon>Bacteria</taxon>
        <taxon>Bacillati</taxon>
        <taxon>Bacillota</taxon>
        <taxon>Bacilli</taxon>
        <taxon>Bacillales</taxon>
        <taxon>Staphylococcaceae</taxon>
        <taxon>Staphylococcus</taxon>
    </lineage>
</organism>
<evidence type="ECO:0000256" key="1">
    <source>
        <dbReference type="ARBA" id="ARBA00004948"/>
    </source>
</evidence>
<dbReference type="GO" id="GO:0005737">
    <property type="term" value="C:cytoplasm"/>
    <property type="evidence" value="ECO:0007669"/>
    <property type="project" value="TreeGrafter"/>
</dbReference>
<dbReference type="Proteomes" id="UP000264146">
    <property type="component" value="Chromosome"/>
</dbReference>
<dbReference type="InterPro" id="IPR036206">
    <property type="entry name" value="ThiamineP_synth_sf"/>
</dbReference>
<evidence type="ECO:0000313" key="4">
    <source>
        <dbReference type="EMBL" id="CAD7360513.1"/>
    </source>
</evidence>
<dbReference type="GeneID" id="93790831"/>
<dbReference type="PANTHER" id="PTHR20857:SF22">
    <property type="entry name" value="THIAZOLE TAUTOMERASE"/>
    <property type="match status" value="1"/>
</dbReference>
<proteinExistence type="predicted"/>
<protein>
    <submittedName>
        <fullName evidence="6">Thiamine monophosphate synthase</fullName>
    </submittedName>
    <submittedName>
        <fullName evidence="5">Thiamine phosphate synthase</fullName>
    </submittedName>
</protein>
<dbReference type="CDD" id="cd00564">
    <property type="entry name" value="TMP_TenI"/>
    <property type="match status" value="1"/>
</dbReference>
<dbReference type="SUPFAM" id="SSF51391">
    <property type="entry name" value="Thiamin phosphate synthase"/>
    <property type="match status" value="1"/>
</dbReference>
<name>A0A7Z7QQZ6_STASC</name>
<gene>
    <name evidence="6" type="primary">tenI</name>
    <name evidence="5" type="ORF">C1O36_08605</name>
    <name evidence="6" type="ORF">NCTC12218_02189</name>
</gene>
<dbReference type="Gene3D" id="3.20.20.70">
    <property type="entry name" value="Aldolase class I"/>
    <property type="match status" value="1"/>
</dbReference>
<dbReference type="EMBL" id="UHEF01000001">
    <property type="protein sequence ID" value="SUM90101.1"/>
    <property type="molecule type" value="Genomic_DNA"/>
</dbReference>
<feature type="domain" description="Thiamine phosphate synthase/TenI" evidence="3">
    <location>
        <begin position="38"/>
        <end position="173"/>
    </location>
</feature>
<dbReference type="GO" id="GO:0004789">
    <property type="term" value="F:thiamine-phosphate diphosphorylase activity"/>
    <property type="evidence" value="ECO:0007669"/>
    <property type="project" value="TreeGrafter"/>
</dbReference>
<dbReference type="EMBL" id="LR962863">
    <property type="protein sequence ID" value="CAD7360513.1"/>
    <property type="molecule type" value="Genomic_DNA"/>
</dbReference>
<keyword evidence="2" id="KW-0784">Thiamine biosynthesis</keyword>
<sequence length="194" mass="22230">MIVVVTPYQRLDYTHIQRLCAIEPDIDGVIFRTPMRKPELENWILKLHDEGFPKSKMIVHTDVQLAEQLGIHRLHFREGDVNAEHIKQKSPDYRISMSTHSENSIRYAQAQHFDFVLFGHLFPTPSKPHQPPRSSSEIAAVLSIDFPIIAIGGIRLETIQNVPTGFSGIACIGSAFSNEIHQFRQMVTYWRAKE</sequence>
<evidence type="ECO:0000313" key="7">
    <source>
        <dbReference type="Proteomes" id="UP000264146"/>
    </source>
</evidence>
<reference evidence="6" key="2">
    <citation type="submission" date="2018-06" db="EMBL/GenBank/DDBJ databases">
        <authorList>
            <consortium name="Pathogen Informatics"/>
            <person name="Doyle S."/>
        </authorList>
    </citation>
    <scope>NUCLEOTIDE SEQUENCE [LARGE SCALE GENOMIC DNA]</scope>
    <source>
        <strain evidence="6">NCTC12218</strain>
    </source>
</reference>
<dbReference type="RefSeq" id="WP_016424424.1">
    <property type="nucleotide sequence ID" value="NZ_CABKRV010000001.1"/>
</dbReference>
<dbReference type="Proteomes" id="UP000572988">
    <property type="component" value="Unassembled WGS sequence"/>
</dbReference>
<dbReference type="InterPro" id="IPR022998">
    <property type="entry name" value="ThiamineP_synth_TenI"/>
</dbReference>
<dbReference type="Pfam" id="PF02581">
    <property type="entry name" value="TMP-TENI"/>
    <property type="match status" value="1"/>
</dbReference>
<dbReference type="InterPro" id="IPR013785">
    <property type="entry name" value="Aldolase_TIM"/>
</dbReference>
<dbReference type="PANTHER" id="PTHR20857">
    <property type="entry name" value="THIAMINE-PHOSPHATE PYROPHOSPHORYLASE"/>
    <property type="match status" value="1"/>
</dbReference>
<dbReference type="GO" id="GO:0009228">
    <property type="term" value="P:thiamine biosynthetic process"/>
    <property type="evidence" value="ECO:0007669"/>
    <property type="project" value="UniProtKB-KW"/>
</dbReference>
<dbReference type="AlphaFoldDB" id="A0A7Z7QQZ6"/>
<reference evidence="4 7" key="3">
    <citation type="submission" date="2020-11" db="EMBL/GenBank/DDBJ databases">
        <authorList>
            <consortium name="Pathogen Informatics"/>
        </authorList>
    </citation>
    <scope>NUCLEOTIDE SEQUENCE [LARGE SCALE GENOMIC DNA]</scope>
    <source>
        <strain evidence="4 7">NCTC12218</strain>
    </source>
</reference>